<dbReference type="InterPro" id="IPR022813">
    <property type="entry name" value="SecD/SecF_arch_bac"/>
</dbReference>
<feature type="transmembrane region" description="Helical" evidence="9">
    <location>
        <begin position="257"/>
        <end position="275"/>
    </location>
</feature>
<dbReference type="GO" id="GO:0015450">
    <property type="term" value="F:protein-transporting ATPase activity"/>
    <property type="evidence" value="ECO:0007669"/>
    <property type="project" value="InterPro"/>
</dbReference>
<dbReference type="SUPFAM" id="SSF82866">
    <property type="entry name" value="Multidrug efflux transporter AcrB transmembrane domain"/>
    <property type="match status" value="1"/>
</dbReference>
<dbReference type="PRINTS" id="PR01755">
    <property type="entry name" value="SECFTRNLCASE"/>
</dbReference>
<dbReference type="InterPro" id="IPR022645">
    <property type="entry name" value="SecD/SecF_bac"/>
</dbReference>
<keyword evidence="2 9" id="KW-0813">Transport</keyword>
<feature type="transmembrane region" description="Helical" evidence="9">
    <location>
        <begin position="150"/>
        <end position="170"/>
    </location>
</feature>
<organism evidence="11 12">
    <name type="scientific">Brevundimonas nasdae</name>
    <dbReference type="NCBI Taxonomy" id="172043"/>
    <lineage>
        <taxon>Bacteria</taxon>
        <taxon>Pseudomonadati</taxon>
        <taxon>Pseudomonadota</taxon>
        <taxon>Alphaproteobacteria</taxon>
        <taxon>Caulobacterales</taxon>
        <taxon>Caulobacteraceae</taxon>
        <taxon>Brevundimonas</taxon>
    </lineage>
</organism>
<keyword evidence="3 9" id="KW-1003">Cell membrane</keyword>
<feature type="transmembrane region" description="Helical" evidence="9">
    <location>
        <begin position="177"/>
        <end position="199"/>
    </location>
</feature>
<dbReference type="NCBIfam" id="TIGR00916">
    <property type="entry name" value="2A0604s01"/>
    <property type="match status" value="1"/>
</dbReference>
<comment type="subunit">
    <text evidence="9">Forms a complex with SecD. Part of the essential Sec protein translocation apparatus which comprises SecA, SecYEG and auxiliary proteins SecDF-YajC and YidC.</text>
</comment>
<dbReference type="InterPro" id="IPR005665">
    <property type="entry name" value="SecF_bac"/>
</dbReference>
<evidence type="ECO:0000256" key="6">
    <source>
        <dbReference type="ARBA" id="ARBA00022989"/>
    </source>
</evidence>
<keyword evidence="8 9" id="KW-0472">Membrane</keyword>
<dbReference type="GO" id="GO:0043952">
    <property type="term" value="P:protein transport by the Sec complex"/>
    <property type="evidence" value="ECO:0007669"/>
    <property type="project" value="UniProtKB-UniRule"/>
</dbReference>
<comment type="subcellular location">
    <subcellularLocation>
        <location evidence="1 9">Cell membrane</location>
        <topology evidence="1 9">Multi-pass membrane protein</topology>
    </subcellularLocation>
</comment>
<sequence length="329" mass="35451">MAMRGWPLIKLLPQKTNFHFVKYARFAGVLSVILCVAAIVSCFYPGLNMGIDFRGGASMEVSKPAGQTIELDRVREAVNGLNLGDVQVQGIARRDTNVDDGSTAILRFQVPEGRDQTQVVNQVEGAISGAVGQVNYSGVSVVGSKVSGELFTSGLLALGVAIGLMFLYIWFRFEPQFGFGAVVGLLHDVILTFGLIVLFKLEFSLNMVAAVLTVIGYSMNDTVVVFDRLRENLRKYKTMPLRDVIDLSLNETLSRTIITGVTAVMVLAALAIFGGEALFGFSIALMFGIIIGTYSSIYVGAPIILLWGVKRGALADDAKPVKLGMASRP</sequence>
<evidence type="ECO:0000256" key="1">
    <source>
        <dbReference type="ARBA" id="ARBA00004651"/>
    </source>
</evidence>
<evidence type="ECO:0000313" key="12">
    <source>
        <dbReference type="Proteomes" id="UP000031166"/>
    </source>
</evidence>
<evidence type="ECO:0000256" key="4">
    <source>
        <dbReference type="ARBA" id="ARBA00022692"/>
    </source>
</evidence>
<comment type="function">
    <text evidence="9">Part of the Sec protein translocase complex. Interacts with the SecYEG preprotein conducting channel. SecDF uses the proton motive force (PMF) to complete protein translocation after the ATP-dependent function of SecA.</text>
</comment>
<proteinExistence type="inferred from homology"/>
<dbReference type="Gene3D" id="1.20.1640.10">
    <property type="entry name" value="Multidrug efflux transporter AcrB transmembrane domain"/>
    <property type="match status" value="1"/>
</dbReference>
<dbReference type="Proteomes" id="UP000031166">
    <property type="component" value="Unassembled WGS sequence"/>
</dbReference>
<dbReference type="GO" id="GO:0065002">
    <property type="term" value="P:intracellular protein transmembrane transport"/>
    <property type="evidence" value="ECO:0007669"/>
    <property type="project" value="UniProtKB-UniRule"/>
</dbReference>
<dbReference type="GO" id="GO:0005886">
    <property type="term" value="C:plasma membrane"/>
    <property type="evidence" value="ECO:0007669"/>
    <property type="project" value="UniProtKB-SubCell"/>
</dbReference>
<evidence type="ECO:0000259" key="10">
    <source>
        <dbReference type="Pfam" id="PF02355"/>
    </source>
</evidence>
<dbReference type="STRING" id="172043.RM53_00215"/>
<dbReference type="RefSeq" id="WP_039243629.1">
    <property type="nucleotide sequence ID" value="NZ_CP119180.1"/>
</dbReference>
<evidence type="ECO:0000256" key="5">
    <source>
        <dbReference type="ARBA" id="ARBA00022927"/>
    </source>
</evidence>
<dbReference type="EMBL" id="JWSY01000001">
    <property type="protein sequence ID" value="KIC61045.1"/>
    <property type="molecule type" value="Genomic_DNA"/>
</dbReference>
<dbReference type="GeneID" id="34014836"/>
<dbReference type="GO" id="GO:0006605">
    <property type="term" value="P:protein targeting"/>
    <property type="evidence" value="ECO:0007669"/>
    <property type="project" value="UniProtKB-UniRule"/>
</dbReference>
<evidence type="ECO:0000313" key="11">
    <source>
        <dbReference type="EMBL" id="KIC61045.1"/>
    </source>
</evidence>
<evidence type="ECO:0000256" key="3">
    <source>
        <dbReference type="ARBA" id="ARBA00022475"/>
    </source>
</evidence>
<accession>A0A0B4D9R7</accession>
<keyword evidence="7 9" id="KW-0811">Translocation</keyword>
<evidence type="ECO:0000256" key="7">
    <source>
        <dbReference type="ARBA" id="ARBA00023010"/>
    </source>
</evidence>
<dbReference type="HAMAP" id="MF_01464_B">
    <property type="entry name" value="SecF_B"/>
    <property type="match status" value="1"/>
</dbReference>
<feature type="transmembrane region" description="Helical" evidence="9">
    <location>
        <begin position="281"/>
        <end position="309"/>
    </location>
</feature>
<comment type="similarity">
    <text evidence="9">Belongs to the SecD/SecF family. SecF subfamily.</text>
</comment>
<dbReference type="Pfam" id="PF07549">
    <property type="entry name" value="Sec_GG"/>
    <property type="match status" value="1"/>
</dbReference>
<keyword evidence="5 9" id="KW-0653">Protein transport</keyword>
<reference evidence="11 12" key="1">
    <citation type="submission" date="2014-12" db="EMBL/GenBank/DDBJ databases">
        <title>Genome sequencing of Brevundimonas nasdae TPW30.</title>
        <authorList>
            <person name="Tan P.W."/>
            <person name="Chan K.-G."/>
        </authorList>
    </citation>
    <scope>NUCLEOTIDE SEQUENCE [LARGE SCALE GENOMIC DNA]</scope>
    <source>
        <strain evidence="11 12">TPW30</strain>
    </source>
</reference>
<evidence type="ECO:0000256" key="2">
    <source>
        <dbReference type="ARBA" id="ARBA00022448"/>
    </source>
</evidence>
<dbReference type="InterPro" id="IPR048634">
    <property type="entry name" value="SecD_SecF_C"/>
</dbReference>
<keyword evidence="4 9" id="KW-0812">Transmembrane</keyword>
<dbReference type="NCBIfam" id="TIGR00966">
    <property type="entry name" value="transloc_SecF"/>
    <property type="match status" value="1"/>
</dbReference>
<dbReference type="PANTHER" id="PTHR30081:SF8">
    <property type="entry name" value="PROTEIN TRANSLOCASE SUBUNIT SECF"/>
    <property type="match status" value="1"/>
</dbReference>
<gene>
    <name evidence="9" type="primary">secF</name>
    <name evidence="11" type="ORF">RM53_00215</name>
</gene>
<dbReference type="InterPro" id="IPR055344">
    <property type="entry name" value="SecD_SecF_C_bact"/>
</dbReference>
<dbReference type="AlphaFoldDB" id="A0A0B4D9R7"/>
<dbReference type="Pfam" id="PF02355">
    <property type="entry name" value="SecD_SecF_C"/>
    <property type="match status" value="1"/>
</dbReference>
<name>A0A0B4D9R7_9CAUL</name>
<dbReference type="PANTHER" id="PTHR30081">
    <property type="entry name" value="PROTEIN-EXPORT MEMBRANE PROTEIN SEC"/>
    <property type="match status" value="1"/>
</dbReference>
<feature type="transmembrane region" description="Helical" evidence="9">
    <location>
        <begin position="23"/>
        <end position="47"/>
    </location>
</feature>
<evidence type="ECO:0000256" key="9">
    <source>
        <dbReference type="HAMAP-Rule" id="MF_01464"/>
    </source>
</evidence>
<comment type="caution">
    <text evidence="11">The sequence shown here is derived from an EMBL/GenBank/DDBJ whole genome shotgun (WGS) entry which is preliminary data.</text>
</comment>
<evidence type="ECO:0000256" key="8">
    <source>
        <dbReference type="ARBA" id="ARBA00023136"/>
    </source>
</evidence>
<protein>
    <recommendedName>
        <fullName evidence="9">Protein-export membrane protein SecF</fullName>
    </recommendedName>
</protein>
<dbReference type="InterPro" id="IPR022646">
    <property type="entry name" value="SecD/SecF_CS"/>
</dbReference>
<keyword evidence="6 9" id="KW-1133">Transmembrane helix</keyword>
<feature type="domain" description="Protein export membrane protein SecD/SecF C-terminal" evidence="10">
    <location>
        <begin position="133"/>
        <end position="308"/>
    </location>
</feature>
<feature type="transmembrane region" description="Helical" evidence="9">
    <location>
        <begin position="205"/>
        <end position="226"/>
    </location>
</feature>